<comment type="function">
    <text evidence="1">May be required for disulfide bond formation in some proteins.</text>
</comment>
<protein>
    <submittedName>
        <fullName evidence="5">Disulfide bond formation protein DsbA</fullName>
    </submittedName>
</protein>
<dbReference type="InterPro" id="IPR036249">
    <property type="entry name" value="Thioredoxin-like_sf"/>
</dbReference>
<dbReference type="AlphaFoldDB" id="A0A1U7JCV7"/>
<dbReference type="SUPFAM" id="SSF52833">
    <property type="entry name" value="Thioredoxin-like"/>
    <property type="match status" value="1"/>
</dbReference>
<dbReference type="InterPro" id="IPR006311">
    <property type="entry name" value="TAT_signal"/>
</dbReference>
<dbReference type="Proteomes" id="UP000185783">
    <property type="component" value="Unassembled WGS sequence"/>
</dbReference>
<gene>
    <name evidence="5" type="ORF">A3843_17830</name>
</gene>
<feature type="chain" id="PRO_5010569018" evidence="3">
    <location>
        <begin position="32"/>
        <end position="213"/>
    </location>
</feature>
<comment type="caution">
    <text evidence="5">The sequence shown here is derived from an EMBL/GenBank/DDBJ whole genome shotgun (WGS) entry which is preliminary data.</text>
</comment>
<keyword evidence="6" id="KW-1185">Reference proteome</keyword>
<dbReference type="RefSeq" id="WP_028482555.1">
    <property type="nucleotide sequence ID" value="NZ_LVVZ01000041.1"/>
</dbReference>
<dbReference type="InterPro" id="IPR013766">
    <property type="entry name" value="Thioredoxin_domain"/>
</dbReference>
<evidence type="ECO:0000313" key="6">
    <source>
        <dbReference type="Proteomes" id="UP000185783"/>
    </source>
</evidence>
<evidence type="ECO:0000256" key="2">
    <source>
        <dbReference type="ARBA" id="ARBA00005791"/>
    </source>
</evidence>
<organism evidence="5 6">
    <name type="scientific">Pseudovibrio exalbescens</name>
    <dbReference type="NCBI Taxonomy" id="197461"/>
    <lineage>
        <taxon>Bacteria</taxon>
        <taxon>Pseudomonadati</taxon>
        <taxon>Pseudomonadota</taxon>
        <taxon>Alphaproteobacteria</taxon>
        <taxon>Hyphomicrobiales</taxon>
        <taxon>Stappiaceae</taxon>
        <taxon>Pseudovibrio</taxon>
    </lineage>
</organism>
<feature type="domain" description="Thioredoxin" evidence="4">
    <location>
        <begin position="20"/>
        <end position="213"/>
    </location>
</feature>
<evidence type="ECO:0000313" key="5">
    <source>
        <dbReference type="EMBL" id="OKL42524.1"/>
    </source>
</evidence>
<dbReference type="Gene3D" id="3.40.30.10">
    <property type="entry name" value="Glutaredoxin"/>
    <property type="match status" value="1"/>
</dbReference>
<evidence type="ECO:0000256" key="3">
    <source>
        <dbReference type="SAM" id="SignalP"/>
    </source>
</evidence>
<dbReference type="STRING" id="197461.A3843_17830"/>
<dbReference type="InterPro" id="IPR012336">
    <property type="entry name" value="Thioredoxin-like_fold"/>
</dbReference>
<sequence length="213" mass="23474">MTLTRRELLERTTLAAAAGAVLIASGPAAFAQSVDMDELMKPGPLGDKALGQEDAPVTVVEYASMTCGHCANFHRQTYKEFKEKYIDTGKVRMIFREFPLDTVAAAASMLARCAPEDKYFDVVSLMFEQQRNWAFTDNPYNALLNMGKQIGFTEDEVKACLTNQEILDGVTASRDHASKALSVDSTPTFFINGEKVSGALSIEEISEYVEKHL</sequence>
<name>A0A1U7JCV7_9HYPH</name>
<evidence type="ECO:0000256" key="1">
    <source>
        <dbReference type="ARBA" id="ARBA00003565"/>
    </source>
</evidence>
<keyword evidence="3" id="KW-0732">Signal</keyword>
<dbReference type="PANTHER" id="PTHR13887">
    <property type="entry name" value="GLUTATHIONE S-TRANSFERASE KAPPA"/>
    <property type="match status" value="1"/>
</dbReference>
<dbReference type="OrthoDB" id="8478320at2"/>
<accession>A0A1U7JCV7</accession>
<dbReference type="PROSITE" id="PS51352">
    <property type="entry name" value="THIOREDOXIN_2"/>
    <property type="match status" value="1"/>
</dbReference>
<reference evidence="5 6" key="1">
    <citation type="submission" date="2016-03" db="EMBL/GenBank/DDBJ databases">
        <title>Genome sequence of Nesiotobacter sp. nov., a moderately halophilic alphaproteobacterium isolated from the Yellow Sea, China.</title>
        <authorList>
            <person name="Zhang G."/>
            <person name="Zhang R."/>
        </authorList>
    </citation>
    <scope>NUCLEOTIDE SEQUENCE [LARGE SCALE GENOMIC DNA]</scope>
    <source>
        <strain evidence="5 6">WB1-6</strain>
    </source>
</reference>
<comment type="similarity">
    <text evidence="2">Belongs to the thioredoxin family. DsbA subfamily.</text>
</comment>
<dbReference type="Pfam" id="PF13462">
    <property type="entry name" value="Thioredoxin_4"/>
    <property type="match status" value="1"/>
</dbReference>
<evidence type="ECO:0000259" key="4">
    <source>
        <dbReference type="PROSITE" id="PS51352"/>
    </source>
</evidence>
<dbReference type="PANTHER" id="PTHR13887:SF56">
    <property type="entry name" value="THIOREDOXIN-LIKE REDUCTASE RV2466C"/>
    <property type="match status" value="1"/>
</dbReference>
<feature type="signal peptide" evidence="3">
    <location>
        <begin position="1"/>
        <end position="31"/>
    </location>
</feature>
<dbReference type="PROSITE" id="PS51318">
    <property type="entry name" value="TAT"/>
    <property type="match status" value="1"/>
</dbReference>
<proteinExistence type="inferred from homology"/>
<dbReference type="EMBL" id="LVVZ01000041">
    <property type="protein sequence ID" value="OKL42524.1"/>
    <property type="molecule type" value="Genomic_DNA"/>
</dbReference>